<dbReference type="InterPro" id="IPR006116">
    <property type="entry name" value="NT_2-5OAS_ClassI-CCAase"/>
</dbReference>
<evidence type="ECO:0000313" key="3">
    <source>
        <dbReference type="Proteomes" id="UP000093366"/>
    </source>
</evidence>
<dbReference type="Gene3D" id="3.30.460.10">
    <property type="entry name" value="Beta Polymerase, domain 2"/>
    <property type="match status" value="1"/>
</dbReference>
<dbReference type="GO" id="GO:0051607">
    <property type="term" value="P:defense response to virus"/>
    <property type="evidence" value="ECO:0007669"/>
    <property type="project" value="UniProtKB-KW"/>
</dbReference>
<proteinExistence type="predicted"/>
<evidence type="ECO:0000313" key="2">
    <source>
        <dbReference type="EMBL" id="OCQ17942.1"/>
    </source>
</evidence>
<evidence type="ECO:0008006" key="4">
    <source>
        <dbReference type="Google" id="ProtNLM"/>
    </source>
</evidence>
<dbReference type="RefSeq" id="WP_065793111.1">
    <property type="nucleotide sequence ID" value="NZ_MAUJ01000022.1"/>
</dbReference>
<dbReference type="Pfam" id="PF18144">
    <property type="entry name" value="SMODS"/>
    <property type="match status" value="1"/>
</dbReference>
<dbReference type="OrthoDB" id="1118920at2"/>
<evidence type="ECO:0000256" key="1">
    <source>
        <dbReference type="ARBA" id="ARBA00023118"/>
    </source>
</evidence>
<protein>
    <recommendedName>
        <fullName evidence="4">Nucleotidyltransferase</fullName>
    </recommendedName>
</protein>
<name>A0A1C0TIV9_9GAMM</name>
<keyword evidence="1" id="KW-0051">Antiviral defense</keyword>
<sequence length="270" mass="31642">MKLTDHMETFLKSEVNLNQHRIDTLEKRVGIIIGFIQTSEVFRSSFAKAIPQGSYAQRTIIKPTPKKQEFDADLVVYLDSIWGWKPKDYIEQIYHLFNSSPTYQGKVSRHTRCVKLNYAGDFHIDIVPCVRKGIILKEGKICNKATNKYESCSSTEFTKWVNKKNYAVGNNNLLKAIRLSKYLRDYKQNFSVKSILLTTLLAERVTGWEYHWGTDKFKDLPTTLKILFNRLDSWLDKQKSMPNVSNPVAIDDEDFNRHWDERKFQNFKTQ</sequence>
<dbReference type="GO" id="GO:0016779">
    <property type="term" value="F:nucleotidyltransferase activity"/>
    <property type="evidence" value="ECO:0007669"/>
    <property type="project" value="InterPro"/>
</dbReference>
<gene>
    <name evidence="2" type="ORF">A7985_25025</name>
</gene>
<dbReference type="Proteomes" id="UP000093366">
    <property type="component" value="Unassembled WGS sequence"/>
</dbReference>
<dbReference type="SUPFAM" id="SSF81301">
    <property type="entry name" value="Nucleotidyltransferase"/>
    <property type="match status" value="1"/>
</dbReference>
<reference evidence="3" key="1">
    <citation type="submission" date="2016-07" db="EMBL/GenBank/DDBJ databases">
        <authorList>
            <person name="Florea S."/>
            <person name="Webb J.S."/>
            <person name="Jaromczyk J."/>
            <person name="Schardl C.L."/>
        </authorList>
    </citation>
    <scope>NUCLEOTIDE SEQUENCE [LARGE SCALE GENOMIC DNA]</scope>
    <source>
        <strain evidence="3">IPB1</strain>
    </source>
</reference>
<organism evidence="2 3">
    <name type="scientific">Pseudoalteromonas luteoviolacea</name>
    <dbReference type="NCBI Taxonomy" id="43657"/>
    <lineage>
        <taxon>Bacteria</taxon>
        <taxon>Pseudomonadati</taxon>
        <taxon>Pseudomonadota</taxon>
        <taxon>Gammaproteobacteria</taxon>
        <taxon>Alteromonadales</taxon>
        <taxon>Pseudoalteromonadaceae</taxon>
        <taxon>Pseudoalteromonas</taxon>
    </lineage>
</organism>
<dbReference type="CDD" id="cd05400">
    <property type="entry name" value="NT_2-5OAS_ClassI-CCAase"/>
    <property type="match status" value="1"/>
</dbReference>
<accession>A0A1C0TIV9</accession>
<dbReference type="InterPro" id="IPR043519">
    <property type="entry name" value="NT_sf"/>
</dbReference>
<comment type="caution">
    <text evidence="2">The sequence shown here is derived from an EMBL/GenBank/DDBJ whole genome shotgun (WGS) entry which is preliminary data.</text>
</comment>
<dbReference type="EMBL" id="MAUJ01000022">
    <property type="protein sequence ID" value="OCQ17942.1"/>
    <property type="molecule type" value="Genomic_DNA"/>
</dbReference>
<dbReference type="AlphaFoldDB" id="A0A1C0TIV9"/>